<keyword evidence="4" id="KW-0808">Transferase</keyword>
<evidence type="ECO:0000256" key="3">
    <source>
        <dbReference type="RuleBase" id="RU004508"/>
    </source>
</evidence>
<evidence type="ECO:0000256" key="2">
    <source>
        <dbReference type="ARBA" id="ARBA00037999"/>
    </source>
</evidence>
<dbReference type="PIRSF" id="PIRSF000390">
    <property type="entry name" value="PLP_StrS"/>
    <property type="match status" value="1"/>
</dbReference>
<reference evidence="4 5" key="1">
    <citation type="journal article" date="2019" name="Int. J. Syst. Evol. Microbiol.">
        <title>The Global Catalogue of Microorganisms (GCM) 10K type strain sequencing project: providing services to taxonomists for standard genome sequencing and annotation.</title>
        <authorList>
            <consortium name="The Broad Institute Genomics Platform"/>
            <consortium name="The Broad Institute Genome Sequencing Center for Infectious Disease"/>
            <person name="Wu L."/>
            <person name="Ma J."/>
        </authorList>
    </citation>
    <scope>NUCLEOTIDE SEQUENCE [LARGE SCALE GENOMIC DNA]</scope>
    <source>
        <strain evidence="4 5">JCM 7356</strain>
    </source>
</reference>
<gene>
    <name evidence="4" type="ORF">GCM10010430_57040</name>
</gene>
<dbReference type="Pfam" id="PF01041">
    <property type="entry name" value="DegT_DnrJ_EryC1"/>
    <property type="match status" value="1"/>
</dbReference>
<dbReference type="InterPro" id="IPR015422">
    <property type="entry name" value="PyrdxlP-dep_Trfase_small"/>
</dbReference>
<dbReference type="InterPro" id="IPR015421">
    <property type="entry name" value="PyrdxlP-dep_Trfase_major"/>
</dbReference>
<dbReference type="InterPro" id="IPR000653">
    <property type="entry name" value="DegT/StrS_aminotransferase"/>
</dbReference>
<name>A0ABN3ENW6_9ACTN</name>
<dbReference type="Gene3D" id="3.90.1150.10">
    <property type="entry name" value="Aspartate Aminotransferase, domain 1"/>
    <property type="match status" value="1"/>
</dbReference>
<dbReference type="GO" id="GO:0008483">
    <property type="term" value="F:transaminase activity"/>
    <property type="evidence" value="ECO:0007669"/>
    <property type="project" value="UniProtKB-KW"/>
</dbReference>
<keyword evidence="1 3" id="KW-0663">Pyridoxal phosphate</keyword>
<dbReference type="SUPFAM" id="SSF53383">
    <property type="entry name" value="PLP-dependent transferases"/>
    <property type="match status" value="1"/>
</dbReference>
<protein>
    <submittedName>
        <fullName evidence="4">DegT/DnrJ/EryC1/StrS family aminotransferase</fullName>
    </submittedName>
</protein>
<dbReference type="InterPro" id="IPR015424">
    <property type="entry name" value="PyrdxlP-dep_Trfase"/>
</dbReference>
<dbReference type="PANTHER" id="PTHR30244:SF36">
    <property type="entry name" value="3-OXO-GLUCOSE-6-PHOSPHATE:GLUTAMATE AMINOTRANSFERASE"/>
    <property type="match status" value="1"/>
</dbReference>
<dbReference type="PANTHER" id="PTHR30244">
    <property type="entry name" value="TRANSAMINASE"/>
    <property type="match status" value="1"/>
</dbReference>
<evidence type="ECO:0000256" key="1">
    <source>
        <dbReference type="ARBA" id="ARBA00022898"/>
    </source>
</evidence>
<dbReference type="RefSeq" id="WP_344639373.1">
    <property type="nucleotide sequence ID" value="NZ_BAAATR010000031.1"/>
</dbReference>
<proteinExistence type="inferred from homology"/>
<dbReference type="EMBL" id="BAAATR010000031">
    <property type="protein sequence ID" value="GAA2264846.1"/>
    <property type="molecule type" value="Genomic_DNA"/>
</dbReference>
<comment type="similarity">
    <text evidence="2 3">Belongs to the DegT/DnrJ/EryC1 family.</text>
</comment>
<comment type="caution">
    <text evidence="4">The sequence shown here is derived from an EMBL/GenBank/DDBJ whole genome shotgun (WGS) entry which is preliminary data.</text>
</comment>
<evidence type="ECO:0000313" key="5">
    <source>
        <dbReference type="Proteomes" id="UP001500305"/>
    </source>
</evidence>
<dbReference type="Proteomes" id="UP001500305">
    <property type="component" value="Unassembled WGS sequence"/>
</dbReference>
<keyword evidence="4" id="KW-0032">Aminotransferase</keyword>
<accession>A0ABN3ENW6</accession>
<dbReference type="Gene3D" id="3.40.640.10">
    <property type="entry name" value="Type I PLP-dependent aspartate aminotransferase-like (Major domain)"/>
    <property type="match status" value="1"/>
</dbReference>
<evidence type="ECO:0000313" key="4">
    <source>
        <dbReference type="EMBL" id="GAA2264846.1"/>
    </source>
</evidence>
<keyword evidence="5" id="KW-1185">Reference proteome</keyword>
<organism evidence="4 5">
    <name type="scientific">Kitasatospora cystarginea</name>
    <dbReference type="NCBI Taxonomy" id="58350"/>
    <lineage>
        <taxon>Bacteria</taxon>
        <taxon>Bacillati</taxon>
        <taxon>Actinomycetota</taxon>
        <taxon>Actinomycetes</taxon>
        <taxon>Kitasatosporales</taxon>
        <taxon>Streptomycetaceae</taxon>
        <taxon>Kitasatospora</taxon>
    </lineage>
</organism>
<dbReference type="CDD" id="cd00616">
    <property type="entry name" value="AHBA_syn"/>
    <property type="match status" value="1"/>
</dbReference>
<sequence length="393" mass="42449">MTKQTRPTIQVPFYDLRDVHEAMGIQPQIEEALLRVAASGRYLLGPELAAFEERFADYCGAAHCVAVGSGLDALQLTLRALGVGEGEGEGDEVMVPSHTYIATWLAVSACGATPAPVEPGEPGRRGADTFLLSPDRLEAALTPRTKAVMPVHLYGHPADLNAVQAFADRHGLPVVEDAAQAHGARYRGRRVGSGYAAAFSFYPGKNLGALGDGGAVVTSDAELADRLRLLRNYGSREKYRHELRGVNSRLDELQAAVLSVKLPLLDAWNTRRQEIAARYTEALADLPGIDLPAVAEWAEPVWHQYVLRSPHRDHLQHRLAEAGVETLLHYPVPVHRSGAYAARRPQPADELPHAARLAREVLSLPIGPHLSDAAVDAVIVATRSAALTLTGME</sequence>